<proteinExistence type="predicted"/>
<dbReference type="Proteomes" id="UP001189429">
    <property type="component" value="Unassembled WGS sequence"/>
</dbReference>
<evidence type="ECO:0000313" key="3">
    <source>
        <dbReference type="Proteomes" id="UP001189429"/>
    </source>
</evidence>
<comment type="caution">
    <text evidence="2">The sequence shown here is derived from an EMBL/GenBank/DDBJ whole genome shotgun (WGS) entry which is preliminary data.</text>
</comment>
<protein>
    <submittedName>
        <fullName evidence="2">Uncharacterized protein</fullName>
    </submittedName>
</protein>
<keyword evidence="3" id="KW-1185">Reference proteome</keyword>
<accession>A0ABN9T8V5</accession>
<reference evidence="2" key="1">
    <citation type="submission" date="2023-10" db="EMBL/GenBank/DDBJ databases">
        <authorList>
            <person name="Chen Y."/>
            <person name="Shah S."/>
            <person name="Dougan E. K."/>
            <person name="Thang M."/>
            <person name="Chan C."/>
        </authorList>
    </citation>
    <scope>NUCLEOTIDE SEQUENCE [LARGE SCALE GENOMIC DNA]</scope>
</reference>
<dbReference type="EMBL" id="CAUYUJ010014464">
    <property type="protein sequence ID" value="CAK0841560.1"/>
    <property type="molecule type" value="Genomic_DNA"/>
</dbReference>
<organism evidence="2 3">
    <name type="scientific">Prorocentrum cordatum</name>
    <dbReference type="NCBI Taxonomy" id="2364126"/>
    <lineage>
        <taxon>Eukaryota</taxon>
        <taxon>Sar</taxon>
        <taxon>Alveolata</taxon>
        <taxon>Dinophyceae</taxon>
        <taxon>Prorocentrales</taxon>
        <taxon>Prorocentraceae</taxon>
        <taxon>Prorocentrum</taxon>
    </lineage>
</organism>
<gene>
    <name evidence="2" type="ORF">PCOR1329_LOCUS36731</name>
</gene>
<name>A0ABN9T8V5_9DINO</name>
<sequence>MRENPADPECSTYRILKIVSFEKNRVDAATILSCARGEAHKIDYGKNFRSGSIAFQFMLEKLEGNQVRYYTIKPQHERKQPLEQDERAQGYAFIREHGPRSSNRNQFMEWADAEVNREGSKVFGWPAAKVETALRNHQKGRTNAKPITRWSLTVKDFAGWFLNGVLKFMIGTLHLHGVLWIGKSRVGKSNGSKTLAWTHSAYSIQKKGSADDIAFLTVKHMDLFKGEPTTDVLPGIFDDGLLQKVSADVLKAFLNPKEEDALLWARWGGCGFEQGSCRQAVANPYDRDAERAALDAATRDKYDLDRFKNIVAPSLEEVKTEEDFNAILARSHFRDLEDGAEFMPWPNPGAPDLFASEVRDTSSPAVRPLPSDYADKMEWSIGYMSSLVEGRDVPTVATVRVAPMFGDDPGRAVSVVGSISGFVEPGAAASASSAPAAASASRSDGAADAAAAAASASRPDDAADAPYEDDVFGLGGGMDGPEESAPAASAAQPDIVGRCGELTKEDQDEQIAIFKSLARAHHGAFEDLCSPPPVKRAKGLMVGCGGPLSGEDAAEQEAIFASIVASAHGETIAVDDDDDNDGTLEAELGRLIEQGDQASGPAAAPPSDTE</sequence>
<feature type="region of interest" description="Disordered" evidence="1">
    <location>
        <begin position="451"/>
        <end position="492"/>
    </location>
</feature>
<evidence type="ECO:0000256" key="1">
    <source>
        <dbReference type="SAM" id="MobiDB-lite"/>
    </source>
</evidence>
<evidence type="ECO:0000313" key="2">
    <source>
        <dbReference type="EMBL" id="CAK0841560.1"/>
    </source>
</evidence>
<feature type="region of interest" description="Disordered" evidence="1">
    <location>
        <begin position="591"/>
        <end position="610"/>
    </location>
</feature>
<feature type="compositionally biased region" description="Acidic residues" evidence="1">
    <location>
        <begin position="462"/>
        <end position="471"/>
    </location>
</feature>